<dbReference type="PROSITE" id="PS51184">
    <property type="entry name" value="JMJC"/>
    <property type="match status" value="1"/>
</dbReference>
<dbReference type="PANTHER" id="PTHR12461">
    <property type="entry name" value="HYPOXIA-INDUCIBLE FACTOR 1 ALPHA INHIBITOR-RELATED"/>
    <property type="match status" value="1"/>
</dbReference>
<dbReference type="InterPro" id="IPR003347">
    <property type="entry name" value="JmjC_dom"/>
</dbReference>
<keyword evidence="3" id="KW-1185">Reference proteome</keyword>
<sequence>MLKEHDEVQQTGTRLERIHRPSYNDFYQNYFKKSRPVIITGVADQWDALSKWTIEYLRSSSEDQNMEVVASKGQSTIGNQEKGWKTHRKLDMGFKEFLTRIENKDDSNRYFYLQYQSFDKFPHLRQDFTPPTEYIRNSNINTRIWIGSGQNITPLHHDTQSNLLTQITGRKKFTLFSPSESQSLYPFPFNSPNRTLSPVNLHEPDLQKYPRFKNAHPIEGILEPGEMIFQPAFWWHQVETLSTEMTISITFMWPSPLHSYFSYLGIRNLASRVLQGTNAD</sequence>
<feature type="domain" description="JmjC" evidence="1">
    <location>
        <begin position="110"/>
        <end position="268"/>
    </location>
</feature>
<dbReference type="Pfam" id="PF13621">
    <property type="entry name" value="Cupin_8"/>
    <property type="match status" value="1"/>
</dbReference>
<dbReference type="Proteomes" id="UP000287352">
    <property type="component" value="Unassembled WGS sequence"/>
</dbReference>
<dbReference type="RefSeq" id="WP_126583138.1">
    <property type="nucleotide sequence ID" value="NZ_BIFR01000002.1"/>
</dbReference>
<evidence type="ECO:0000313" key="3">
    <source>
        <dbReference type="Proteomes" id="UP000287352"/>
    </source>
</evidence>
<name>A0A402A9N1_9CHLR</name>
<dbReference type="EMBL" id="BIFR01000002">
    <property type="protein sequence ID" value="GCE15716.1"/>
    <property type="molecule type" value="Genomic_DNA"/>
</dbReference>
<organism evidence="2 3">
    <name type="scientific">Tengunoibacter tsumagoiensis</name>
    <dbReference type="NCBI Taxonomy" id="2014871"/>
    <lineage>
        <taxon>Bacteria</taxon>
        <taxon>Bacillati</taxon>
        <taxon>Chloroflexota</taxon>
        <taxon>Ktedonobacteria</taxon>
        <taxon>Ktedonobacterales</taxon>
        <taxon>Dictyobacteraceae</taxon>
        <taxon>Tengunoibacter</taxon>
    </lineage>
</organism>
<accession>A0A402A9N1</accession>
<reference evidence="3" key="1">
    <citation type="submission" date="2018-12" db="EMBL/GenBank/DDBJ databases">
        <title>Tengunoibacter tsumagoiensis gen. nov., sp. nov., Dictyobacter kobayashii sp. nov., D. alpinus sp. nov., and D. joshuensis sp. nov. and description of Dictyobacteraceae fam. nov. within the order Ktedonobacterales isolated from Tengu-no-mugimeshi.</title>
        <authorList>
            <person name="Wang C.M."/>
            <person name="Zheng Y."/>
            <person name="Sakai Y."/>
            <person name="Toyoda A."/>
            <person name="Minakuchi Y."/>
            <person name="Abe K."/>
            <person name="Yokota A."/>
            <person name="Yabe S."/>
        </authorList>
    </citation>
    <scope>NUCLEOTIDE SEQUENCE [LARGE SCALE GENOMIC DNA]</scope>
    <source>
        <strain evidence="3">Uno3</strain>
    </source>
</reference>
<evidence type="ECO:0000313" key="2">
    <source>
        <dbReference type="EMBL" id="GCE15716.1"/>
    </source>
</evidence>
<evidence type="ECO:0000259" key="1">
    <source>
        <dbReference type="PROSITE" id="PS51184"/>
    </source>
</evidence>
<dbReference type="Gene3D" id="2.60.120.650">
    <property type="entry name" value="Cupin"/>
    <property type="match status" value="1"/>
</dbReference>
<proteinExistence type="predicted"/>
<dbReference type="SMART" id="SM00558">
    <property type="entry name" value="JmjC"/>
    <property type="match status" value="1"/>
</dbReference>
<dbReference type="AlphaFoldDB" id="A0A402A9N1"/>
<gene>
    <name evidence="2" type="ORF">KTT_55750</name>
</gene>
<dbReference type="OrthoDB" id="118524at2"/>
<dbReference type="PANTHER" id="PTHR12461:SF105">
    <property type="entry name" value="HYPOXIA-INDUCIBLE FACTOR 1-ALPHA INHIBITOR"/>
    <property type="match status" value="1"/>
</dbReference>
<dbReference type="InterPro" id="IPR041667">
    <property type="entry name" value="Cupin_8"/>
</dbReference>
<protein>
    <recommendedName>
        <fullName evidence="1">JmjC domain-containing protein</fullName>
    </recommendedName>
</protein>
<comment type="caution">
    <text evidence="2">The sequence shown here is derived from an EMBL/GenBank/DDBJ whole genome shotgun (WGS) entry which is preliminary data.</text>
</comment>
<dbReference type="SUPFAM" id="SSF51197">
    <property type="entry name" value="Clavaminate synthase-like"/>
    <property type="match status" value="1"/>
</dbReference>